<protein>
    <submittedName>
        <fullName evidence="1">Uncharacterized protein</fullName>
    </submittedName>
</protein>
<dbReference type="AlphaFoldDB" id="A0A6J4QAU3"/>
<dbReference type="InterPro" id="IPR019239">
    <property type="entry name" value="VapB_antitoxin"/>
</dbReference>
<gene>
    <name evidence="1" type="ORF">AVDCRST_MAG03-3658</name>
</gene>
<evidence type="ECO:0000313" key="1">
    <source>
        <dbReference type="EMBL" id="CAA9436642.1"/>
    </source>
</evidence>
<dbReference type="EMBL" id="CADCUT010000215">
    <property type="protein sequence ID" value="CAA9436642.1"/>
    <property type="molecule type" value="Genomic_DNA"/>
</dbReference>
<proteinExistence type="predicted"/>
<organism evidence="1">
    <name type="scientific">uncultured Rubrobacteraceae bacterium</name>
    <dbReference type="NCBI Taxonomy" id="349277"/>
    <lineage>
        <taxon>Bacteria</taxon>
        <taxon>Bacillati</taxon>
        <taxon>Actinomycetota</taxon>
        <taxon>Rubrobacteria</taxon>
        <taxon>Rubrobacterales</taxon>
        <taxon>Rubrobacteraceae</taxon>
        <taxon>environmental samples</taxon>
    </lineage>
</organism>
<accession>A0A6J4QAU3</accession>
<dbReference type="Pfam" id="PF09957">
    <property type="entry name" value="VapB_antitoxin"/>
    <property type="match status" value="1"/>
</dbReference>
<reference evidence="1" key="1">
    <citation type="submission" date="2020-02" db="EMBL/GenBank/DDBJ databases">
        <authorList>
            <person name="Meier V. D."/>
        </authorList>
    </citation>
    <scope>NUCLEOTIDE SEQUENCE</scope>
    <source>
        <strain evidence="1">AVDCRST_MAG03</strain>
    </source>
</reference>
<name>A0A6J4QAU3_9ACTN</name>
<sequence>MRTNAVLDDELVEAFRHSDAKTKRELVDRA</sequence>